<name>A0A0G1QUA8_9BACT</name>
<evidence type="ECO:0000313" key="3">
    <source>
        <dbReference type="Proteomes" id="UP000034653"/>
    </source>
</evidence>
<dbReference type="Pfam" id="PF08308">
    <property type="entry name" value="PEGA"/>
    <property type="match status" value="1"/>
</dbReference>
<comment type="caution">
    <text evidence="2">The sequence shown here is derived from an EMBL/GenBank/DDBJ whole genome shotgun (WGS) entry which is preliminary data.</text>
</comment>
<evidence type="ECO:0000259" key="1">
    <source>
        <dbReference type="Pfam" id="PF08308"/>
    </source>
</evidence>
<dbReference type="SUPFAM" id="SSF82171">
    <property type="entry name" value="DPP6 N-terminal domain-like"/>
    <property type="match status" value="1"/>
</dbReference>
<dbReference type="Proteomes" id="UP000034653">
    <property type="component" value="Unassembled WGS sequence"/>
</dbReference>
<dbReference type="Gene3D" id="2.120.10.30">
    <property type="entry name" value="TolB, C-terminal domain"/>
    <property type="match status" value="1"/>
</dbReference>
<dbReference type="EMBL" id="LCLG01000004">
    <property type="protein sequence ID" value="KKU12215.1"/>
    <property type="molecule type" value="Genomic_DNA"/>
</dbReference>
<organism evidence="2 3">
    <name type="scientific">Candidatus Woesebacteria bacterium GW2011_GWA1_45_8</name>
    <dbReference type="NCBI Taxonomy" id="1618559"/>
    <lineage>
        <taxon>Bacteria</taxon>
        <taxon>Candidatus Woeseibacteriota</taxon>
    </lineage>
</organism>
<dbReference type="AlphaFoldDB" id="A0A0G1QUA8"/>
<proteinExistence type="predicted"/>
<feature type="domain" description="PEGA" evidence="1">
    <location>
        <begin position="41"/>
        <end position="103"/>
    </location>
</feature>
<reference evidence="2 3" key="1">
    <citation type="journal article" date="2015" name="Nature">
        <title>rRNA introns, odd ribosomes, and small enigmatic genomes across a large radiation of phyla.</title>
        <authorList>
            <person name="Brown C.T."/>
            <person name="Hug L.A."/>
            <person name="Thomas B.C."/>
            <person name="Sharon I."/>
            <person name="Castelle C.J."/>
            <person name="Singh A."/>
            <person name="Wilkins M.J."/>
            <person name="Williams K.H."/>
            <person name="Banfield J.F."/>
        </authorList>
    </citation>
    <scope>NUCLEOTIDE SEQUENCE [LARGE SCALE GENOMIC DNA]</scope>
</reference>
<evidence type="ECO:0000313" key="2">
    <source>
        <dbReference type="EMBL" id="KKU12215.1"/>
    </source>
</evidence>
<sequence>MRKLSGLVLFLTTALVLTVGVILYARGYRPNLKEKSLEPTGIVSIKSLPDGGEVLINGEKKGTTNLDIQNLSPGKYEVKISKEGFSTWSKEVLVKKEAVNLIQVVLLPIAPSLQSLTFTGVGSPVASPVGDKIVFTIKEPKERAGIWALNLSTNPLPFFFAKDLNKLVTDTKEFSFSTSSYEFSPDGRELLVKIADQHIFFLLDTSKENKDPKEATLDLEKIKEDWDKAEASNTKSNLKALGKEAESISSTLAKLVFSPDKTKFFGVQPNGLAVVFDAKPQPNGNQKPRATNLPKASRYLWYPDSRHVILVGTNAISVMEVDGSNNVTIYTGSFDPSLVVPWPDGSKIVIATNLNTQATSLPNLYAIELR</sequence>
<dbReference type="InterPro" id="IPR011042">
    <property type="entry name" value="6-blade_b-propeller_TolB-like"/>
</dbReference>
<dbReference type="InterPro" id="IPR013229">
    <property type="entry name" value="PEGA"/>
</dbReference>
<protein>
    <submittedName>
        <fullName evidence="2">PEGA domain protein</fullName>
    </submittedName>
</protein>
<accession>A0A0G1QUA8</accession>
<gene>
    <name evidence="2" type="ORF">UX19_C0004G0004</name>
</gene>